<accession>A0A382RYZ2</accession>
<evidence type="ECO:0000313" key="1">
    <source>
        <dbReference type="EMBL" id="SVD02375.1"/>
    </source>
</evidence>
<gene>
    <name evidence="1" type="ORF">METZ01_LOCUS355229</name>
</gene>
<sequence length="22" mass="2358">MAAIFAVFALIFGFGCRSSAYD</sequence>
<protein>
    <submittedName>
        <fullName evidence="1">Uncharacterized protein</fullName>
    </submittedName>
</protein>
<dbReference type="EMBL" id="UINC01124914">
    <property type="protein sequence ID" value="SVD02375.1"/>
    <property type="molecule type" value="Genomic_DNA"/>
</dbReference>
<name>A0A382RYZ2_9ZZZZ</name>
<dbReference type="AlphaFoldDB" id="A0A382RYZ2"/>
<proteinExistence type="predicted"/>
<feature type="non-terminal residue" evidence="1">
    <location>
        <position position="22"/>
    </location>
</feature>
<reference evidence="1" key="1">
    <citation type="submission" date="2018-05" db="EMBL/GenBank/DDBJ databases">
        <authorList>
            <person name="Lanie J.A."/>
            <person name="Ng W.-L."/>
            <person name="Kazmierczak K.M."/>
            <person name="Andrzejewski T.M."/>
            <person name="Davidsen T.M."/>
            <person name="Wayne K.J."/>
            <person name="Tettelin H."/>
            <person name="Glass J.I."/>
            <person name="Rusch D."/>
            <person name="Podicherti R."/>
            <person name="Tsui H.-C.T."/>
            <person name="Winkler M.E."/>
        </authorList>
    </citation>
    <scope>NUCLEOTIDE SEQUENCE</scope>
</reference>
<organism evidence="1">
    <name type="scientific">marine metagenome</name>
    <dbReference type="NCBI Taxonomy" id="408172"/>
    <lineage>
        <taxon>unclassified sequences</taxon>
        <taxon>metagenomes</taxon>
        <taxon>ecological metagenomes</taxon>
    </lineage>
</organism>